<accession>A0A0J6VLI3</accession>
<reference evidence="1 2" key="1">
    <citation type="journal article" date="2015" name="Genome Biol. Evol.">
        <title>Characterization of Three Mycobacterium spp. with Potential Use in Bioremediation by Genome Sequencing and Comparative Genomics.</title>
        <authorList>
            <person name="Das S."/>
            <person name="Pettersson B.M."/>
            <person name="Behra P.R."/>
            <person name="Ramesh M."/>
            <person name="Dasgupta S."/>
            <person name="Bhattacharya A."/>
            <person name="Kirsebom L.A."/>
        </authorList>
    </citation>
    <scope>NUCLEOTIDE SEQUENCE [LARGE SCALE GENOMIC DNA]</scope>
    <source>
        <strain evidence="1 2">DSM 43826</strain>
    </source>
</reference>
<dbReference type="PATRIC" id="fig|37916.4.peg.4767"/>
<dbReference type="RefSeq" id="WP_011767739.1">
    <property type="nucleotide sequence ID" value="NZ_JYNL01000062.1"/>
</dbReference>
<evidence type="ECO:0000313" key="2">
    <source>
        <dbReference type="Proteomes" id="UP000036513"/>
    </source>
</evidence>
<protein>
    <submittedName>
        <fullName evidence="1">Uncharacterized protein</fullName>
    </submittedName>
</protein>
<keyword evidence="2" id="KW-1185">Reference proteome</keyword>
<dbReference type="AlphaFoldDB" id="A0A0J6VLI3"/>
<sequence>MDHAFELAFDLLAEAADRIQHQQYGITRNLHHNHGPIQLTTVHEYSPEQGHHLVLLANDDYGLLAAIEATAPDLDTTPDTRIQKVRAGDLTFHAVPGTWSYRATGAHTYTLTAGIGDEPMWTLTIDHAPLALAYDDLHQAIDDVLTTEPVAA</sequence>
<dbReference type="EMBL" id="JYNL01000062">
    <property type="protein sequence ID" value="KMO71084.1"/>
    <property type="molecule type" value="Genomic_DNA"/>
</dbReference>
<name>A0A0J6VLI3_9MYCO</name>
<gene>
    <name evidence="1" type="ORF">MCHLDSM_04763</name>
</gene>
<comment type="caution">
    <text evidence="1">The sequence shown here is derived from an EMBL/GenBank/DDBJ whole genome shotgun (WGS) entry which is preliminary data.</text>
</comment>
<dbReference type="Proteomes" id="UP000036513">
    <property type="component" value="Unassembled WGS sequence"/>
</dbReference>
<proteinExistence type="predicted"/>
<organism evidence="1 2">
    <name type="scientific">Mycolicibacterium chlorophenolicum</name>
    <dbReference type="NCBI Taxonomy" id="37916"/>
    <lineage>
        <taxon>Bacteria</taxon>
        <taxon>Bacillati</taxon>
        <taxon>Actinomycetota</taxon>
        <taxon>Actinomycetes</taxon>
        <taxon>Mycobacteriales</taxon>
        <taxon>Mycobacteriaceae</taxon>
        <taxon>Mycolicibacterium</taxon>
    </lineage>
</organism>
<evidence type="ECO:0000313" key="1">
    <source>
        <dbReference type="EMBL" id="KMO71084.1"/>
    </source>
</evidence>